<protein>
    <submittedName>
        <fullName evidence="2">Uncharacterized protein LOC116211334</fullName>
    </submittedName>
</protein>
<dbReference type="PANTHER" id="PTHR36799:SF2">
    <property type="entry name" value="PROTEIN CHLORORESPIRATORY REDUCTION 42, CHLOROPLASTIC"/>
    <property type="match status" value="1"/>
</dbReference>
<accession>A0A6P8E874</accession>
<dbReference type="GO" id="GO:0010258">
    <property type="term" value="P:NADH dehydrogenase complex (plastoquinone) assembly"/>
    <property type="evidence" value="ECO:0007669"/>
    <property type="project" value="InterPro"/>
</dbReference>
<gene>
    <name evidence="2" type="primary">LOC116211334</name>
</gene>
<dbReference type="Proteomes" id="UP000515151">
    <property type="component" value="Chromosome 6"/>
</dbReference>
<dbReference type="GeneID" id="116211334"/>
<proteinExistence type="predicted"/>
<dbReference type="Pfam" id="PF11347">
    <property type="entry name" value="CRR42-like"/>
    <property type="match status" value="1"/>
</dbReference>
<organism evidence="1 2">
    <name type="scientific">Punica granatum</name>
    <name type="common">Pomegranate</name>
    <dbReference type="NCBI Taxonomy" id="22663"/>
    <lineage>
        <taxon>Eukaryota</taxon>
        <taxon>Viridiplantae</taxon>
        <taxon>Streptophyta</taxon>
        <taxon>Embryophyta</taxon>
        <taxon>Tracheophyta</taxon>
        <taxon>Spermatophyta</taxon>
        <taxon>Magnoliopsida</taxon>
        <taxon>eudicotyledons</taxon>
        <taxon>Gunneridae</taxon>
        <taxon>Pentapetalae</taxon>
        <taxon>rosids</taxon>
        <taxon>malvids</taxon>
        <taxon>Myrtales</taxon>
        <taxon>Lythraceae</taxon>
        <taxon>Punica</taxon>
    </lineage>
</organism>
<dbReference type="AlphaFoldDB" id="A0A6P8E874"/>
<reference evidence="1" key="1">
    <citation type="journal article" date="2020" name="Plant Biotechnol. J.">
        <title>The pomegranate (Punica granatum L.) draft genome dissects genetic divergence between soft- and hard-seeded cultivars.</title>
        <authorList>
            <person name="Luo X."/>
            <person name="Li H."/>
            <person name="Wu Z."/>
            <person name="Yao W."/>
            <person name="Zhao P."/>
            <person name="Cao D."/>
            <person name="Yu H."/>
            <person name="Li K."/>
            <person name="Poudel K."/>
            <person name="Zhao D."/>
            <person name="Zhang F."/>
            <person name="Xia X."/>
            <person name="Chen L."/>
            <person name="Wang Q."/>
            <person name="Jing D."/>
            <person name="Cao S."/>
        </authorList>
    </citation>
    <scope>NUCLEOTIDE SEQUENCE [LARGE SCALE GENOMIC DNA]</scope>
    <source>
        <strain evidence="1">cv. Tunisia</strain>
    </source>
</reference>
<dbReference type="PANTHER" id="PTHR36799">
    <property type="match status" value="1"/>
</dbReference>
<reference evidence="2" key="2">
    <citation type="submission" date="2025-08" db="UniProtKB">
        <authorList>
            <consortium name="RefSeq"/>
        </authorList>
    </citation>
    <scope>IDENTIFICATION</scope>
    <source>
        <tissue evidence="2">Leaf</tissue>
    </source>
</reference>
<evidence type="ECO:0000313" key="2">
    <source>
        <dbReference type="RefSeq" id="XP_031401526.1"/>
    </source>
</evidence>
<dbReference type="OrthoDB" id="2020429at2759"/>
<keyword evidence="1" id="KW-1185">Reference proteome</keyword>
<dbReference type="InterPro" id="IPR021495">
    <property type="entry name" value="CRR42-like"/>
</dbReference>
<evidence type="ECO:0000313" key="1">
    <source>
        <dbReference type="Proteomes" id="UP000515151"/>
    </source>
</evidence>
<sequence length="173" mass="18933">MYSVLKHFRLRDLLTIETVLKTETTETLSTSRRVTRFDETSMSTFTMALSLSSSKASFPFLNLSCGSATPKNRFDARRTSLGAAIRCEPGNGSLEIGSPVIVVEAPKMIKTAASVPCLRVNSGLVNPGDVGRIVSRKPKDVWAVRLAIGTYLIDAKYFKPLKLDDDDKSDNAT</sequence>
<dbReference type="RefSeq" id="XP_031401526.1">
    <property type="nucleotide sequence ID" value="XM_031545666.1"/>
</dbReference>
<name>A0A6P8E874_PUNGR</name>